<feature type="coiled-coil region" evidence="1">
    <location>
        <begin position="415"/>
        <end position="460"/>
    </location>
</feature>
<organism evidence="4 5">
    <name type="scientific">Shiella aurantiaca</name>
    <dbReference type="NCBI Taxonomy" id="3058365"/>
    <lineage>
        <taxon>Bacteria</taxon>
        <taxon>Pseudomonadati</taxon>
        <taxon>Bacteroidota</taxon>
        <taxon>Cytophagia</taxon>
        <taxon>Cytophagales</taxon>
        <taxon>Shiellaceae</taxon>
        <taxon>Shiella</taxon>
    </lineage>
</organism>
<dbReference type="InterPro" id="IPR029016">
    <property type="entry name" value="GAF-like_dom_sf"/>
</dbReference>
<reference evidence="4" key="1">
    <citation type="submission" date="2023-06" db="EMBL/GenBank/DDBJ databases">
        <title>Cytophagales bacterium Strain LB-30, isolated from soil.</title>
        <authorList>
            <person name="Liu B."/>
        </authorList>
    </citation>
    <scope>NUCLEOTIDE SEQUENCE</scope>
    <source>
        <strain evidence="4">LB-30</strain>
    </source>
</reference>
<keyword evidence="1" id="KW-0175">Coiled coil</keyword>
<proteinExistence type="predicted"/>
<feature type="transmembrane region" description="Helical" evidence="2">
    <location>
        <begin position="120"/>
        <end position="137"/>
    </location>
</feature>
<feature type="domain" description="GAF" evidence="3">
    <location>
        <begin position="270"/>
        <end position="416"/>
    </location>
</feature>
<evidence type="ECO:0000256" key="2">
    <source>
        <dbReference type="SAM" id="Phobius"/>
    </source>
</evidence>
<sequence length="483" mass="55899">MSTTHTLTKAEYARFFAEINRKGDNMMNYAMGLMFLFGLFLGYFYQTYTFALLVGSINVSLYFVTKWLLPTKSLHRYVGSGVFALFMAQFIYQMHGMFEMHFFAFVGAALVISYRNWRLQLPNIVVVVVHHALFAYLQYTGMKEIYFTQMDYMSLQTFLFHGALAALIVGICGYWGYSLEQETVKEAINTLRLEEQVETMEKGIQFAEEISKGNLTVQYEADQSENALGKALIKMQESLLFANQKEQADKYINQGYTRVSDLLRKYQSEEVAVMADHILKEIVQYLQANQGAMFMVEEENNEVFLNQVATYAYARKKYVQKRVEIGEGLVGQCYLEKDLIYLTEIPESYVRITSGLGEALPRNIVIVPLMANEEVVGVLELATFYVMDEKQKNYLETVAETLASSMLSVRMNAQTRQLLDESNMATEQMRAQEEEMRQNMEELQATQEEMQRKAKEFEEIIEYKDLEIERLTRKLQQKELTGV</sequence>
<dbReference type="EMBL" id="JAUHJS010000003">
    <property type="protein sequence ID" value="MDN4165340.1"/>
    <property type="molecule type" value="Genomic_DNA"/>
</dbReference>
<keyword evidence="2" id="KW-1133">Transmembrane helix</keyword>
<keyword evidence="2" id="KW-0812">Transmembrane</keyword>
<protein>
    <submittedName>
        <fullName evidence="4">GAF domain-containing protein</fullName>
    </submittedName>
</protein>
<comment type="caution">
    <text evidence="4">The sequence shown here is derived from an EMBL/GenBank/DDBJ whole genome shotgun (WGS) entry which is preliminary data.</text>
</comment>
<dbReference type="Proteomes" id="UP001168552">
    <property type="component" value="Unassembled WGS sequence"/>
</dbReference>
<gene>
    <name evidence="4" type="ORF">QWY31_07495</name>
</gene>
<dbReference type="InterPro" id="IPR003018">
    <property type="entry name" value="GAF"/>
</dbReference>
<keyword evidence="2" id="KW-0472">Membrane</keyword>
<dbReference type="SMART" id="SM00065">
    <property type="entry name" value="GAF"/>
    <property type="match status" value="1"/>
</dbReference>
<dbReference type="RefSeq" id="WP_320003865.1">
    <property type="nucleotide sequence ID" value="NZ_JAUHJS010000003.1"/>
</dbReference>
<feature type="transmembrane region" description="Helical" evidence="2">
    <location>
        <begin position="90"/>
        <end position="114"/>
    </location>
</feature>
<feature type="transmembrane region" description="Helical" evidence="2">
    <location>
        <begin position="158"/>
        <end position="177"/>
    </location>
</feature>
<evidence type="ECO:0000256" key="1">
    <source>
        <dbReference type="SAM" id="Coils"/>
    </source>
</evidence>
<name>A0ABT8F4F6_9BACT</name>
<evidence type="ECO:0000313" key="4">
    <source>
        <dbReference type="EMBL" id="MDN4165340.1"/>
    </source>
</evidence>
<dbReference type="Gene3D" id="3.30.450.40">
    <property type="match status" value="1"/>
</dbReference>
<dbReference type="SUPFAM" id="SSF55781">
    <property type="entry name" value="GAF domain-like"/>
    <property type="match status" value="1"/>
</dbReference>
<dbReference type="Pfam" id="PF13185">
    <property type="entry name" value="GAF_2"/>
    <property type="match status" value="1"/>
</dbReference>
<accession>A0ABT8F4F6</accession>
<evidence type="ECO:0000259" key="3">
    <source>
        <dbReference type="SMART" id="SM00065"/>
    </source>
</evidence>
<evidence type="ECO:0000313" key="5">
    <source>
        <dbReference type="Proteomes" id="UP001168552"/>
    </source>
</evidence>
<keyword evidence="5" id="KW-1185">Reference proteome</keyword>